<accession>A0AAF0YH60</accession>
<dbReference type="EMBL" id="CP086721">
    <property type="protein sequence ID" value="WOO86347.1"/>
    <property type="molecule type" value="Genomic_DNA"/>
</dbReference>
<dbReference type="PANTHER" id="PTHR48081:SF31">
    <property type="entry name" value="STERYL ACETYL HYDROLASE MUG81-RELATED"/>
    <property type="match status" value="1"/>
</dbReference>
<dbReference type="SUPFAM" id="SSF53474">
    <property type="entry name" value="alpha/beta-Hydrolases"/>
    <property type="match status" value="1"/>
</dbReference>
<evidence type="ECO:0000313" key="3">
    <source>
        <dbReference type="EMBL" id="WOO86347.1"/>
    </source>
</evidence>
<dbReference type="PANTHER" id="PTHR48081">
    <property type="entry name" value="AB HYDROLASE SUPERFAMILY PROTEIN C4A8.06C"/>
    <property type="match status" value="1"/>
</dbReference>
<name>A0AAF0YH60_9TREE</name>
<dbReference type="InterPro" id="IPR013094">
    <property type="entry name" value="AB_hydrolase_3"/>
</dbReference>
<proteinExistence type="predicted"/>
<dbReference type="Proteomes" id="UP000827549">
    <property type="component" value="Chromosome 8"/>
</dbReference>
<dbReference type="AlphaFoldDB" id="A0AAF0YH60"/>
<keyword evidence="1" id="KW-0378">Hydrolase</keyword>
<dbReference type="InterPro" id="IPR050300">
    <property type="entry name" value="GDXG_lipolytic_enzyme"/>
</dbReference>
<sequence>MAGHPLWTPLAARLAKSTALRVFTVHYRKAVDVATAYLAPLLDTLAAWEYATTTLGFSAGDIVLVGDSAGGHLSLSLSSPLGATGQPAQRGLALRSPWADFTASFDTYQTNAGTDLIYPPSLARAARSVARHYTPDAVRGRLFSPALAEEDAWRCLASSRVFVTVGTRECFVCEIEALVKALLRDGVAVELYQDVGGVHVGAVLSFEVDGWRHFEPGVHDIVHDLYVRNGEDVYLP</sequence>
<gene>
    <name evidence="3" type="ORF">LOC62_08G009828</name>
</gene>
<dbReference type="InterPro" id="IPR029058">
    <property type="entry name" value="AB_hydrolase_fold"/>
</dbReference>
<evidence type="ECO:0000259" key="2">
    <source>
        <dbReference type="Pfam" id="PF07859"/>
    </source>
</evidence>
<dbReference type="RefSeq" id="XP_062632373.1">
    <property type="nucleotide sequence ID" value="XM_062776389.1"/>
</dbReference>
<protein>
    <recommendedName>
        <fullName evidence="2">Alpha/beta hydrolase fold-3 domain-containing protein</fullName>
    </recommendedName>
</protein>
<dbReference type="GeneID" id="87812989"/>
<evidence type="ECO:0000256" key="1">
    <source>
        <dbReference type="ARBA" id="ARBA00022801"/>
    </source>
</evidence>
<feature type="domain" description="Alpha/beta hydrolase fold-3" evidence="2">
    <location>
        <begin position="9"/>
        <end position="200"/>
    </location>
</feature>
<dbReference type="GO" id="GO:0016787">
    <property type="term" value="F:hydrolase activity"/>
    <property type="evidence" value="ECO:0007669"/>
    <property type="project" value="UniProtKB-KW"/>
</dbReference>
<evidence type="ECO:0000313" key="4">
    <source>
        <dbReference type="Proteomes" id="UP000827549"/>
    </source>
</evidence>
<reference evidence="3" key="1">
    <citation type="submission" date="2023-10" db="EMBL/GenBank/DDBJ databases">
        <authorList>
            <person name="Noh H."/>
        </authorList>
    </citation>
    <scope>NUCLEOTIDE SEQUENCE</scope>
    <source>
        <strain evidence="3">DUCC4014</strain>
    </source>
</reference>
<organism evidence="3 4">
    <name type="scientific">Vanrija pseudolonga</name>
    <dbReference type="NCBI Taxonomy" id="143232"/>
    <lineage>
        <taxon>Eukaryota</taxon>
        <taxon>Fungi</taxon>
        <taxon>Dikarya</taxon>
        <taxon>Basidiomycota</taxon>
        <taxon>Agaricomycotina</taxon>
        <taxon>Tremellomycetes</taxon>
        <taxon>Trichosporonales</taxon>
        <taxon>Trichosporonaceae</taxon>
        <taxon>Vanrija</taxon>
    </lineage>
</organism>
<dbReference type="Pfam" id="PF07859">
    <property type="entry name" value="Abhydrolase_3"/>
    <property type="match status" value="1"/>
</dbReference>
<keyword evidence="4" id="KW-1185">Reference proteome</keyword>
<dbReference type="Gene3D" id="3.40.50.1820">
    <property type="entry name" value="alpha/beta hydrolase"/>
    <property type="match status" value="1"/>
</dbReference>